<reference evidence="17 18" key="1">
    <citation type="submission" date="2019-03" db="EMBL/GenBank/DDBJ databases">
        <title>Deep-cultivation of Planctomycetes and their phenomic and genomic characterization uncovers novel biology.</title>
        <authorList>
            <person name="Wiegand S."/>
            <person name="Jogler M."/>
            <person name="Boedeker C."/>
            <person name="Pinto D."/>
            <person name="Vollmers J."/>
            <person name="Rivas-Marin E."/>
            <person name="Kohn T."/>
            <person name="Peeters S.H."/>
            <person name="Heuer A."/>
            <person name="Rast P."/>
            <person name="Oberbeckmann S."/>
            <person name="Bunk B."/>
            <person name="Jeske O."/>
            <person name="Meyerdierks A."/>
            <person name="Storesund J.E."/>
            <person name="Kallscheuer N."/>
            <person name="Luecker S."/>
            <person name="Lage O.M."/>
            <person name="Pohl T."/>
            <person name="Merkel B.J."/>
            <person name="Hornburger P."/>
            <person name="Mueller R.-W."/>
            <person name="Bruemmer F."/>
            <person name="Labrenz M."/>
            <person name="Spormann A.M."/>
            <person name="Op den Camp H."/>
            <person name="Overmann J."/>
            <person name="Amann R."/>
            <person name="Jetten M.S.M."/>
            <person name="Mascher T."/>
            <person name="Medema M.H."/>
            <person name="Devos D.P."/>
            <person name="Kaster A.-K."/>
            <person name="Ovreas L."/>
            <person name="Rohde M."/>
            <person name="Galperin M.Y."/>
            <person name="Jogler C."/>
        </authorList>
    </citation>
    <scope>NUCLEOTIDE SEQUENCE [LARGE SCALE GENOMIC DNA]</scope>
    <source>
        <strain evidence="17 18">Enr17</strain>
    </source>
</reference>
<evidence type="ECO:0000256" key="4">
    <source>
        <dbReference type="ARBA" id="ARBA00022801"/>
    </source>
</evidence>
<dbReference type="PANTHER" id="PTHR11070:SF48">
    <property type="entry name" value="ATP-DEPENDENT HELICASE_NUCLEASE SUBUNIT A"/>
    <property type="match status" value="1"/>
</dbReference>
<dbReference type="PANTHER" id="PTHR11070">
    <property type="entry name" value="UVRD / RECB / PCRA DNA HELICASE FAMILY MEMBER"/>
    <property type="match status" value="1"/>
</dbReference>
<keyword evidence="7 14" id="KW-0067">ATP-binding</keyword>
<evidence type="ECO:0000256" key="9">
    <source>
        <dbReference type="ARBA" id="ARBA00023204"/>
    </source>
</evidence>
<feature type="binding site" evidence="14">
    <location>
        <begin position="26"/>
        <end position="33"/>
    </location>
    <ligand>
        <name>ATP</name>
        <dbReference type="ChEBI" id="CHEBI:30616"/>
    </ligand>
</feature>
<feature type="domain" description="UvrD-like helicase C-terminal" evidence="16">
    <location>
        <begin position="453"/>
        <end position="760"/>
    </location>
</feature>
<sequence length="1174" mass="132960">MSNQPTYTDQQAAAISTRDVSIALSAGAGCGKTFVLTQRFLKLIEPGAPADRLSHIVAITFTERAAREMRDRIRETCLSQLRNCPEDEVAHWQTVIRGLDSARISTIHSFCTSILRSHAVSARLDPHFGLLEQGTSDTFLRKVVREAIHELLKQENADGMQMVYRYGLEKTYELLITLVPQQFRIEFEQFVGMTVEQLAGRMREYWESTFIPLQLAEIANAESTQFLVNLMSAHEPTHPKMRERFQVLLGRLPELINGSAKLRGELLETLISHAKVQGAGTKKDWDDVSVYEQIKDGFSTLRGSLGKLYESLKPDPAQFQMAAEYSLVVLRVTEFVSKCYQQSKAEKGLLDFDDLLLQTRDLFRRDPNARQRAAAGIEFLMVDEFQDTDPVQSEIVRSLCGKELLTGKLFLVGDAKQSIYRFRRADPEVFHQLRMEIPEAGRLPLSTNFRSQPAILNFTNCLFSSAMEHYYEPLTPFDPEQHSPTPGIEFLFASPDDPDLKGADAVRETEAEWIAARIRQLLEDETPRIWSKNTQTGERELRRVEPGDICILFRSLSSVSIYEKALQQRNLDYYLVGGRAFYAQQEIYDLSNLCQYLDNPDDELSLLGVLRSPFFSLSDDTIYSIVRNAETLSKAMREMPADDDLQPRQKRQVLYAQRVLAELRSKKDRLSLVELLNLALERTGYDAALLNEFLGDRKIANLRKLIEMARNFESSGLFTLKDFVQRIRDSILEESKEELAATLPETSDVIRLMTIHQSKGLEFPVVIVADLDRKSQGASKDPFLHPEWGALLPLPAVKGTVPENYAFHMHRVLEQRADEEETVRLLYVAVTRAADYLILSAGLPYSQKFQSPWMKLLARHFELSTGAPAVDPYLGRLSLGAIPADQIPEIRVHHQKPEPVTKAAKKQKTLKPSQFFEALEQGTPSAFPMSFGEIPPQRAERTHVSVSSLEVIDAELQQFPIHFQEPVAGAVSLTSDEATLLGTLTHEVIERLDPQQPDQAARIVESVLLEQPQPIQEKLQPLITQQISAWYESDLCQMLQTARVHYRELDFLLHWPDPNSGGGSDPITVTGTIDAILQTEEGRWVVLDYKTGSRLAQMTEEQLIEEYEFQLGVYTLAVEQLIGGQPESVGLAMVHDTIRFVEFDLNPKRLDEVAERLSQAVSHLNQLMPATESR</sequence>
<evidence type="ECO:0000256" key="7">
    <source>
        <dbReference type="ARBA" id="ARBA00022840"/>
    </source>
</evidence>
<dbReference type="AlphaFoldDB" id="A0A518IAI6"/>
<dbReference type="EMBL" id="CP037452">
    <property type="protein sequence ID" value="QDV50116.1"/>
    <property type="molecule type" value="Genomic_DNA"/>
</dbReference>
<feature type="domain" description="UvrD-like helicase ATP-binding" evidence="15">
    <location>
        <begin position="5"/>
        <end position="452"/>
    </location>
</feature>
<name>A0A518IAI6_9PLAN</name>
<evidence type="ECO:0000256" key="6">
    <source>
        <dbReference type="ARBA" id="ARBA00022839"/>
    </source>
</evidence>
<dbReference type="InterPro" id="IPR027417">
    <property type="entry name" value="P-loop_NTPase"/>
</dbReference>
<dbReference type="GO" id="GO:0033202">
    <property type="term" value="C:DNA helicase complex"/>
    <property type="evidence" value="ECO:0007669"/>
    <property type="project" value="TreeGrafter"/>
</dbReference>
<keyword evidence="4 14" id="KW-0378">Hydrolase</keyword>
<organism evidence="17 18">
    <name type="scientific">Gimesia fumaroli</name>
    <dbReference type="NCBI Taxonomy" id="2527976"/>
    <lineage>
        <taxon>Bacteria</taxon>
        <taxon>Pseudomonadati</taxon>
        <taxon>Planctomycetota</taxon>
        <taxon>Planctomycetia</taxon>
        <taxon>Planctomycetales</taxon>
        <taxon>Planctomycetaceae</taxon>
        <taxon>Gimesia</taxon>
    </lineage>
</organism>
<dbReference type="OrthoDB" id="9810135at2"/>
<dbReference type="InterPro" id="IPR011604">
    <property type="entry name" value="PDDEXK-like_dom_sf"/>
</dbReference>
<keyword evidence="6" id="KW-0269">Exonuclease</keyword>
<keyword evidence="8" id="KW-0238">DNA-binding</keyword>
<dbReference type="Pfam" id="PF12705">
    <property type="entry name" value="PDDEXK_1"/>
    <property type="match status" value="1"/>
</dbReference>
<evidence type="ECO:0000256" key="13">
    <source>
        <dbReference type="ARBA" id="ARBA00048988"/>
    </source>
</evidence>
<keyword evidence="18" id="KW-1185">Reference proteome</keyword>
<keyword evidence="3" id="KW-0227">DNA damage</keyword>
<dbReference type="GO" id="GO:0005524">
    <property type="term" value="F:ATP binding"/>
    <property type="evidence" value="ECO:0007669"/>
    <property type="project" value="UniProtKB-UniRule"/>
</dbReference>
<dbReference type="RefSeq" id="WP_145308386.1">
    <property type="nucleotide sequence ID" value="NZ_CP037452.1"/>
</dbReference>
<dbReference type="GO" id="GO:0003677">
    <property type="term" value="F:DNA binding"/>
    <property type="evidence" value="ECO:0007669"/>
    <property type="project" value="UniProtKB-KW"/>
</dbReference>
<evidence type="ECO:0000259" key="16">
    <source>
        <dbReference type="PROSITE" id="PS51217"/>
    </source>
</evidence>
<keyword evidence="1" id="KW-0540">Nuclease</keyword>
<evidence type="ECO:0000256" key="5">
    <source>
        <dbReference type="ARBA" id="ARBA00022806"/>
    </source>
</evidence>
<evidence type="ECO:0000313" key="17">
    <source>
        <dbReference type="EMBL" id="QDV50116.1"/>
    </source>
</evidence>
<dbReference type="KEGG" id="gfm:Enr17x_21540"/>
<dbReference type="Gene3D" id="3.90.320.10">
    <property type="match status" value="1"/>
</dbReference>
<dbReference type="InterPro" id="IPR011335">
    <property type="entry name" value="Restrct_endonuc-II-like"/>
</dbReference>
<dbReference type="InterPro" id="IPR014017">
    <property type="entry name" value="DNA_helicase_UvrD-like_C"/>
</dbReference>
<evidence type="ECO:0000313" key="18">
    <source>
        <dbReference type="Proteomes" id="UP000318313"/>
    </source>
</evidence>
<evidence type="ECO:0000259" key="15">
    <source>
        <dbReference type="PROSITE" id="PS51198"/>
    </source>
</evidence>
<dbReference type="InterPro" id="IPR038726">
    <property type="entry name" value="PDDEXK_AddAB-type"/>
</dbReference>
<protein>
    <recommendedName>
        <fullName evidence="12">DNA 3'-5' helicase</fullName>
        <ecNumber evidence="12">5.6.2.4</ecNumber>
    </recommendedName>
</protein>
<dbReference type="SUPFAM" id="SSF52540">
    <property type="entry name" value="P-loop containing nucleoside triphosphate hydrolases"/>
    <property type="match status" value="1"/>
</dbReference>
<keyword evidence="10" id="KW-0413">Isomerase</keyword>
<dbReference type="EC" id="5.6.2.4" evidence="12"/>
<dbReference type="PROSITE" id="PS51217">
    <property type="entry name" value="UVRD_HELICASE_CTER"/>
    <property type="match status" value="1"/>
</dbReference>
<dbReference type="Proteomes" id="UP000318313">
    <property type="component" value="Chromosome"/>
</dbReference>
<dbReference type="Pfam" id="PF00580">
    <property type="entry name" value="UvrD-helicase"/>
    <property type="match status" value="1"/>
</dbReference>
<dbReference type="GO" id="GO:0016887">
    <property type="term" value="F:ATP hydrolysis activity"/>
    <property type="evidence" value="ECO:0007669"/>
    <property type="project" value="RHEA"/>
</dbReference>
<dbReference type="PROSITE" id="PS51198">
    <property type="entry name" value="UVRD_HELICASE_ATP_BIND"/>
    <property type="match status" value="1"/>
</dbReference>
<dbReference type="GO" id="GO:0005829">
    <property type="term" value="C:cytosol"/>
    <property type="evidence" value="ECO:0007669"/>
    <property type="project" value="TreeGrafter"/>
</dbReference>
<dbReference type="GO" id="GO:0000725">
    <property type="term" value="P:recombinational repair"/>
    <property type="evidence" value="ECO:0007669"/>
    <property type="project" value="TreeGrafter"/>
</dbReference>
<proteinExistence type="predicted"/>
<evidence type="ECO:0000256" key="10">
    <source>
        <dbReference type="ARBA" id="ARBA00023235"/>
    </source>
</evidence>
<evidence type="ECO:0000256" key="8">
    <source>
        <dbReference type="ARBA" id="ARBA00023125"/>
    </source>
</evidence>
<dbReference type="Gene3D" id="3.40.50.300">
    <property type="entry name" value="P-loop containing nucleotide triphosphate hydrolases"/>
    <property type="match status" value="4"/>
</dbReference>
<dbReference type="Gene3D" id="1.10.486.10">
    <property type="entry name" value="PCRA, domain 4"/>
    <property type="match status" value="1"/>
</dbReference>
<evidence type="ECO:0000256" key="3">
    <source>
        <dbReference type="ARBA" id="ARBA00022763"/>
    </source>
</evidence>
<dbReference type="SUPFAM" id="SSF52980">
    <property type="entry name" value="Restriction endonuclease-like"/>
    <property type="match status" value="1"/>
</dbReference>
<comment type="catalytic activity">
    <reaction evidence="13">
        <text>ATP + H2O = ADP + phosphate + H(+)</text>
        <dbReference type="Rhea" id="RHEA:13065"/>
        <dbReference type="ChEBI" id="CHEBI:15377"/>
        <dbReference type="ChEBI" id="CHEBI:15378"/>
        <dbReference type="ChEBI" id="CHEBI:30616"/>
        <dbReference type="ChEBI" id="CHEBI:43474"/>
        <dbReference type="ChEBI" id="CHEBI:456216"/>
        <dbReference type="EC" id="5.6.2.4"/>
    </reaction>
</comment>
<comment type="catalytic activity">
    <reaction evidence="11">
        <text>Couples ATP hydrolysis with the unwinding of duplex DNA by translocating in the 3'-5' direction.</text>
        <dbReference type="EC" id="5.6.2.4"/>
    </reaction>
</comment>
<evidence type="ECO:0000256" key="14">
    <source>
        <dbReference type="PROSITE-ProRule" id="PRU00560"/>
    </source>
</evidence>
<evidence type="ECO:0000256" key="1">
    <source>
        <dbReference type="ARBA" id="ARBA00022722"/>
    </source>
</evidence>
<evidence type="ECO:0000256" key="12">
    <source>
        <dbReference type="ARBA" id="ARBA00034808"/>
    </source>
</evidence>
<evidence type="ECO:0000256" key="2">
    <source>
        <dbReference type="ARBA" id="ARBA00022741"/>
    </source>
</evidence>
<keyword evidence="2 14" id="KW-0547">Nucleotide-binding</keyword>
<keyword evidence="9" id="KW-0234">DNA repair</keyword>
<accession>A0A518IAI6</accession>
<dbReference type="Pfam" id="PF13361">
    <property type="entry name" value="UvrD_C"/>
    <property type="match status" value="1"/>
</dbReference>
<dbReference type="GO" id="GO:0043138">
    <property type="term" value="F:3'-5' DNA helicase activity"/>
    <property type="evidence" value="ECO:0007669"/>
    <property type="project" value="UniProtKB-EC"/>
</dbReference>
<gene>
    <name evidence="17" type="primary">addA</name>
    <name evidence="17" type="ORF">Enr17x_21540</name>
</gene>
<dbReference type="InterPro" id="IPR014016">
    <property type="entry name" value="UvrD-like_ATP-bd"/>
</dbReference>
<evidence type="ECO:0000256" key="11">
    <source>
        <dbReference type="ARBA" id="ARBA00034617"/>
    </source>
</evidence>
<dbReference type="GO" id="GO:0004527">
    <property type="term" value="F:exonuclease activity"/>
    <property type="evidence" value="ECO:0007669"/>
    <property type="project" value="UniProtKB-KW"/>
</dbReference>
<keyword evidence="5 14" id="KW-0347">Helicase</keyword>
<dbReference type="InterPro" id="IPR000212">
    <property type="entry name" value="DNA_helicase_UvrD/REP"/>
</dbReference>